<proteinExistence type="predicted"/>
<accession>A0ACC6P257</accession>
<evidence type="ECO:0000313" key="2">
    <source>
        <dbReference type="Proteomes" id="UP001364695"/>
    </source>
</evidence>
<dbReference type="Proteomes" id="UP001364695">
    <property type="component" value="Unassembled WGS sequence"/>
</dbReference>
<keyword evidence="2" id="KW-1185">Reference proteome</keyword>
<protein>
    <submittedName>
        <fullName evidence="1">Chemotaxis response regulator protein-glutamate methylesterase</fullName>
        <ecNumber evidence="1">3.1.1.61</ecNumber>
    </submittedName>
</protein>
<evidence type="ECO:0000313" key="1">
    <source>
        <dbReference type="EMBL" id="MEJ7138300.1"/>
    </source>
</evidence>
<keyword evidence="1" id="KW-0378">Hydrolase</keyword>
<organism evidence="1 2">
    <name type="scientific">Amphibiibacter pelophylacis</name>
    <dbReference type="NCBI Taxonomy" id="1799477"/>
    <lineage>
        <taxon>Bacteria</taxon>
        <taxon>Pseudomonadati</taxon>
        <taxon>Pseudomonadota</taxon>
        <taxon>Betaproteobacteria</taxon>
        <taxon>Burkholderiales</taxon>
        <taxon>Sphaerotilaceae</taxon>
        <taxon>Amphibiibacter</taxon>
    </lineage>
</organism>
<sequence length="358" mass="37881">MSKIRVVVVDDSALIRSLLTDIINRCADMTCIGAAADPLQAREMIRALNPDVITLDVEMPKMDGIDFLGKLMRLRPMPVVMVSTLTERGAEVTMKALELGAVDFVAKPKLGLAAGMQALGQEITDKIRIAARARVRRVSHLPPAAAPVQAAGAPLGRLSTEKIIFIGASTGGTEATKDVLINMPADCPAIAITQHMPPGFTRSYAQRLDGLCRIRVKEAADGERLLPGCAYIAPGGMHFSVERSGANYLARVRDGEPVNRHKPSVEVLFQSAARVVGRNAIGIMLTGMGGDGAKAMAEMRTAGAYNICQDEASCVVFGMPKEAIAAGAANEVLPLDQIAAKVLGHLRSTGAAGVMHRI</sequence>
<comment type="caution">
    <text evidence="1">The sequence shown here is derived from an EMBL/GenBank/DDBJ whole genome shotgun (WGS) entry which is preliminary data.</text>
</comment>
<dbReference type="EMBL" id="JAWDIE010000009">
    <property type="protein sequence ID" value="MEJ7138300.1"/>
    <property type="molecule type" value="Genomic_DNA"/>
</dbReference>
<name>A0ACC6P257_9BURK</name>
<gene>
    <name evidence="1" type="ORF">RV045_07630</name>
</gene>
<dbReference type="EC" id="3.1.1.61" evidence="1"/>
<reference evidence="1" key="1">
    <citation type="submission" date="2023-10" db="EMBL/GenBank/DDBJ databases">
        <title>Amphibacter perezi, gen. nov., sp. nov. a novel taxa of the family Comamonadaceae, class Betaproteobacteria isolated from the skin microbiota of Pelophylax perezi from different populations.</title>
        <authorList>
            <person name="Costa S."/>
            <person name="Proenca D.N."/>
            <person name="Lopes I."/>
            <person name="Morais P.V."/>
        </authorList>
    </citation>
    <scope>NUCLEOTIDE SEQUENCE</scope>
    <source>
        <strain evidence="1">SL12-8</strain>
    </source>
</reference>